<accession>A0A9X3I0L5</accession>
<reference evidence="2" key="1">
    <citation type="submission" date="2022-11" db="EMBL/GenBank/DDBJ databases">
        <title>Salinimicrobium profundisediminis sp. nov., isolated from deep-sea sediment of the Mariana Trench.</title>
        <authorList>
            <person name="Fu H."/>
        </authorList>
    </citation>
    <scope>NUCLEOTIDE SEQUENCE</scope>
    <source>
        <strain evidence="2">MT39</strain>
    </source>
</reference>
<organism evidence="2 3">
    <name type="scientific">Salinimicrobium profundisediminis</name>
    <dbReference type="NCBI Taxonomy" id="2994553"/>
    <lineage>
        <taxon>Bacteria</taxon>
        <taxon>Pseudomonadati</taxon>
        <taxon>Bacteroidota</taxon>
        <taxon>Flavobacteriia</taxon>
        <taxon>Flavobacteriales</taxon>
        <taxon>Flavobacteriaceae</taxon>
        <taxon>Salinimicrobium</taxon>
    </lineage>
</organism>
<evidence type="ECO:0000313" key="3">
    <source>
        <dbReference type="Proteomes" id="UP001148482"/>
    </source>
</evidence>
<sequence length="176" mass="20805">MDQQINEELRQYKLFKIQETEAKLRRFWQTYLEVKEGIFIKFSKNVTSNILQIPIILLFLICLVIGILLLFPDIIIDLVTSNEIDLSRSDKEEFLLISEFTAYLLLGLSGLFGFISYLLKLNNRKRNNIYNLSKLLEEVMLYMEDSSNDEKRKYEYFVDSIAEKEKIKRSSVHNMG</sequence>
<gene>
    <name evidence="2" type="ORF">OQ279_05300</name>
</gene>
<feature type="transmembrane region" description="Helical" evidence="1">
    <location>
        <begin position="50"/>
        <end position="71"/>
    </location>
</feature>
<keyword evidence="1" id="KW-0472">Membrane</keyword>
<dbReference type="RefSeq" id="WP_266068797.1">
    <property type="nucleotide sequence ID" value="NZ_JAPJDA010000006.1"/>
</dbReference>
<name>A0A9X3I0L5_9FLAO</name>
<proteinExistence type="predicted"/>
<keyword evidence="3" id="KW-1185">Reference proteome</keyword>
<dbReference type="EMBL" id="JAPJDA010000006">
    <property type="protein sequence ID" value="MCX2837563.1"/>
    <property type="molecule type" value="Genomic_DNA"/>
</dbReference>
<dbReference type="Proteomes" id="UP001148482">
    <property type="component" value="Unassembled WGS sequence"/>
</dbReference>
<feature type="transmembrane region" description="Helical" evidence="1">
    <location>
        <begin position="100"/>
        <end position="119"/>
    </location>
</feature>
<evidence type="ECO:0000313" key="2">
    <source>
        <dbReference type="EMBL" id="MCX2837563.1"/>
    </source>
</evidence>
<protein>
    <submittedName>
        <fullName evidence="2">Uncharacterized protein</fullName>
    </submittedName>
</protein>
<keyword evidence="1" id="KW-1133">Transmembrane helix</keyword>
<evidence type="ECO:0000256" key="1">
    <source>
        <dbReference type="SAM" id="Phobius"/>
    </source>
</evidence>
<comment type="caution">
    <text evidence="2">The sequence shown here is derived from an EMBL/GenBank/DDBJ whole genome shotgun (WGS) entry which is preliminary data.</text>
</comment>
<keyword evidence="1" id="KW-0812">Transmembrane</keyword>
<dbReference type="AlphaFoldDB" id="A0A9X3I0L5"/>